<feature type="compositionally biased region" description="Polar residues" evidence="1">
    <location>
        <begin position="44"/>
        <end position="53"/>
    </location>
</feature>
<sequence length="123" mass="13232">VDSSHCPRAQQSTVAIYCVAEGYHPGEMAFMIPIVKKDYNLYQASGSPKNSSPCGSLHSRSGNSSLSCSPGFNMDDKFKDRKHSSASRCDSSASSYSVASTKSSSKLNDDIMKKLTGQGKKPR</sequence>
<accession>G3MJ62</accession>
<name>G3MJ62_AMBMU</name>
<dbReference type="PANTHER" id="PTHR38338">
    <property type="entry name" value="AGAP013079-PA"/>
    <property type="match status" value="1"/>
</dbReference>
<reference evidence="2" key="1">
    <citation type="journal article" date="2011" name="PLoS ONE">
        <title>A deep insight into the sialotranscriptome of the gulf coast tick, Amblyomma maculatum.</title>
        <authorList>
            <person name="Karim S."/>
            <person name="Singh P."/>
            <person name="Ribeiro J.M."/>
        </authorList>
    </citation>
    <scope>NUCLEOTIDE SEQUENCE</scope>
    <source>
        <tissue evidence="2">Salivary gland</tissue>
    </source>
</reference>
<proteinExistence type="evidence at transcript level"/>
<feature type="compositionally biased region" description="Low complexity" evidence="1">
    <location>
        <begin position="86"/>
        <end position="105"/>
    </location>
</feature>
<dbReference type="AlphaFoldDB" id="G3MJ62"/>
<evidence type="ECO:0000313" key="2">
    <source>
        <dbReference type="EMBL" id="AEO33530.1"/>
    </source>
</evidence>
<organism evidence="2">
    <name type="scientific">Amblyomma maculatum</name>
    <name type="common">Gulf Coast tick</name>
    <dbReference type="NCBI Taxonomy" id="34609"/>
    <lineage>
        <taxon>Eukaryota</taxon>
        <taxon>Metazoa</taxon>
        <taxon>Ecdysozoa</taxon>
        <taxon>Arthropoda</taxon>
        <taxon>Chelicerata</taxon>
        <taxon>Arachnida</taxon>
        <taxon>Acari</taxon>
        <taxon>Parasitiformes</taxon>
        <taxon>Ixodida</taxon>
        <taxon>Ixodoidea</taxon>
        <taxon>Ixodidae</taxon>
        <taxon>Amblyomminae</taxon>
        <taxon>Amblyomma</taxon>
    </lineage>
</organism>
<dbReference type="PANTHER" id="PTHR38338:SF1">
    <property type="entry name" value="AGAP013079-PA"/>
    <property type="match status" value="1"/>
</dbReference>
<evidence type="ECO:0000256" key="1">
    <source>
        <dbReference type="SAM" id="MobiDB-lite"/>
    </source>
</evidence>
<protein>
    <submittedName>
        <fullName evidence="2">Uncharacterized protein</fullName>
    </submittedName>
</protein>
<feature type="non-terminal residue" evidence="2">
    <location>
        <position position="1"/>
    </location>
</feature>
<dbReference type="EMBL" id="JO841913">
    <property type="protein sequence ID" value="AEO33530.1"/>
    <property type="molecule type" value="mRNA"/>
</dbReference>
<feature type="compositionally biased region" description="Low complexity" evidence="1">
    <location>
        <begin position="54"/>
        <end position="69"/>
    </location>
</feature>
<feature type="region of interest" description="Disordered" evidence="1">
    <location>
        <begin position="44"/>
        <end position="123"/>
    </location>
</feature>